<dbReference type="Proteomes" id="UP000706124">
    <property type="component" value="Unassembled WGS sequence"/>
</dbReference>
<keyword evidence="2" id="KW-1185">Reference proteome</keyword>
<proteinExistence type="predicted"/>
<protein>
    <submittedName>
        <fullName evidence="1">Uncharacterized protein</fullName>
    </submittedName>
</protein>
<organism evidence="1 2">
    <name type="scientific">Claviceps pazoutovae</name>
    <dbReference type="NCBI Taxonomy" id="1649127"/>
    <lineage>
        <taxon>Eukaryota</taxon>
        <taxon>Fungi</taxon>
        <taxon>Dikarya</taxon>
        <taxon>Ascomycota</taxon>
        <taxon>Pezizomycotina</taxon>
        <taxon>Sordariomycetes</taxon>
        <taxon>Hypocreomycetidae</taxon>
        <taxon>Hypocreales</taxon>
        <taxon>Clavicipitaceae</taxon>
        <taxon>Claviceps</taxon>
    </lineage>
</organism>
<reference evidence="1 2" key="1">
    <citation type="journal article" date="2020" name="bioRxiv">
        <title>Whole genome comparisons of ergot fungi reveals the divergence and evolution of species within the genus Claviceps are the result of varying mechanisms driving genome evolution and host range expansion.</title>
        <authorList>
            <person name="Wyka S.A."/>
            <person name="Mondo S.J."/>
            <person name="Liu M."/>
            <person name="Dettman J."/>
            <person name="Nalam V."/>
            <person name="Broders K.D."/>
        </authorList>
    </citation>
    <scope>NUCLEOTIDE SEQUENCE [LARGE SCALE GENOMIC DNA]</scope>
    <source>
        <strain evidence="1 2">CCC 1485</strain>
    </source>
</reference>
<comment type="caution">
    <text evidence="1">The sequence shown here is derived from an EMBL/GenBank/DDBJ whole genome shotgun (WGS) entry which is preliminary data.</text>
</comment>
<gene>
    <name evidence="1" type="ORF">E4U60_005735</name>
</gene>
<dbReference type="AlphaFoldDB" id="A0A9P7M7F1"/>
<evidence type="ECO:0000313" key="1">
    <source>
        <dbReference type="EMBL" id="KAG5931846.1"/>
    </source>
</evidence>
<accession>A0A9P7M7F1</accession>
<dbReference type="EMBL" id="SRPO01000515">
    <property type="protein sequence ID" value="KAG5931846.1"/>
    <property type="molecule type" value="Genomic_DNA"/>
</dbReference>
<dbReference type="OrthoDB" id="10256524at2759"/>
<sequence>MMPDDPIVVNAAGMVSPEIGADWVRLLKDGLKLTINSTDGSVLPMFYQGLTGSLHKATAGTSNGFEVLPSLRVILALRSTLMHANIVPLQNGTIATHNATAKSIGEPFGLPSQLNEMGVAMFP</sequence>
<name>A0A9P7M7F1_9HYPO</name>
<evidence type="ECO:0000313" key="2">
    <source>
        <dbReference type="Proteomes" id="UP000706124"/>
    </source>
</evidence>